<accession>A0A8I0AG11</accession>
<evidence type="ECO:0000313" key="3">
    <source>
        <dbReference type="Proteomes" id="UP000662088"/>
    </source>
</evidence>
<evidence type="ECO:0000259" key="1">
    <source>
        <dbReference type="Pfam" id="PF14207"/>
    </source>
</evidence>
<protein>
    <submittedName>
        <fullName evidence="2">DpnD/PcfM family protein</fullName>
    </submittedName>
</protein>
<reference evidence="2" key="1">
    <citation type="submission" date="2020-08" db="EMBL/GenBank/DDBJ databases">
        <title>Genome public.</title>
        <authorList>
            <person name="Liu C."/>
            <person name="Sun Q."/>
        </authorList>
    </citation>
    <scope>NUCLEOTIDE SEQUENCE</scope>
    <source>
        <strain evidence="2">NSJ-42</strain>
    </source>
</reference>
<comment type="caution">
    <text evidence="2">The sequence shown here is derived from an EMBL/GenBank/DDBJ whole genome shotgun (WGS) entry which is preliminary data.</text>
</comment>
<feature type="domain" description="DpnD/PcfM-like C-terminal" evidence="1">
    <location>
        <begin position="4"/>
        <end position="46"/>
    </location>
</feature>
<sequence length="58" mass="7069">MDKYKFNIEEVLNREVIIEAENFEGAMKIINKLYRDEEIVLDYDDFVGYKINYIDEEK</sequence>
<gene>
    <name evidence="2" type="ORF">H8R92_11765</name>
</gene>
<dbReference type="InterPro" id="IPR025575">
    <property type="entry name" value="DpnD/PcfM_C"/>
</dbReference>
<dbReference type="Proteomes" id="UP000662088">
    <property type="component" value="Unassembled WGS sequence"/>
</dbReference>
<keyword evidence="3" id="KW-1185">Reference proteome</keyword>
<organism evidence="2 3">
    <name type="scientific">Clostridium lentum</name>
    <dbReference type="NCBI Taxonomy" id="2763037"/>
    <lineage>
        <taxon>Bacteria</taxon>
        <taxon>Bacillati</taxon>
        <taxon>Bacillota</taxon>
        <taxon>Clostridia</taxon>
        <taxon>Eubacteriales</taxon>
        <taxon>Clostridiaceae</taxon>
        <taxon>Clostridium</taxon>
    </lineage>
</organism>
<name>A0A8I0AG11_9CLOT</name>
<dbReference type="Pfam" id="PF14207">
    <property type="entry name" value="DpnD-PcfM"/>
    <property type="match status" value="1"/>
</dbReference>
<dbReference type="EMBL" id="JACOOQ010000023">
    <property type="protein sequence ID" value="MBC5641075.1"/>
    <property type="molecule type" value="Genomic_DNA"/>
</dbReference>
<dbReference type="RefSeq" id="WP_186835555.1">
    <property type="nucleotide sequence ID" value="NZ_JACOOQ010000023.1"/>
</dbReference>
<proteinExistence type="predicted"/>
<dbReference type="AlphaFoldDB" id="A0A8I0AG11"/>
<evidence type="ECO:0000313" key="2">
    <source>
        <dbReference type="EMBL" id="MBC5641075.1"/>
    </source>
</evidence>